<protein>
    <submittedName>
        <fullName evidence="3">Uncharacterized protein</fullName>
    </submittedName>
</protein>
<keyword evidence="2" id="KW-1133">Transmembrane helix</keyword>
<keyword evidence="2" id="KW-0812">Transmembrane</keyword>
<evidence type="ECO:0000313" key="3">
    <source>
        <dbReference type="EMBL" id="EXJ54987.1"/>
    </source>
</evidence>
<dbReference type="Proteomes" id="UP000019471">
    <property type="component" value="Unassembled WGS sequence"/>
</dbReference>
<feature type="region of interest" description="Disordered" evidence="1">
    <location>
        <begin position="1"/>
        <end position="124"/>
    </location>
</feature>
<reference evidence="3 4" key="1">
    <citation type="submission" date="2013-03" db="EMBL/GenBank/DDBJ databases">
        <title>The Genome Sequence of Cladophialophora psammophila CBS 110553.</title>
        <authorList>
            <consortium name="The Broad Institute Genomics Platform"/>
            <person name="Cuomo C."/>
            <person name="de Hoog S."/>
            <person name="Gorbushina A."/>
            <person name="Walker B."/>
            <person name="Young S.K."/>
            <person name="Zeng Q."/>
            <person name="Gargeya S."/>
            <person name="Fitzgerald M."/>
            <person name="Haas B."/>
            <person name="Abouelleil A."/>
            <person name="Allen A.W."/>
            <person name="Alvarado L."/>
            <person name="Arachchi H.M."/>
            <person name="Berlin A.M."/>
            <person name="Chapman S.B."/>
            <person name="Gainer-Dewar J."/>
            <person name="Goldberg J."/>
            <person name="Griggs A."/>
            <person name="Gujja S."/>
            <person name="Hansen M."/>
            <person name="Howarth C."/>
            <person name="Imamovic A."/>
            <person name="Ireland A."/>
            <person name="Larimer J."/>
            <person name="McCowan C."/>
            <person name="Murphy C."/>
            <person name="Pearson M."/>
            <person name="Poon T.W."/>
            <person name="Priest M."/>
            <person name="Roberts A."/>
            <person name="Saif S."/>
            <person name="Shea T."/>
            <person name="Sisk P."/>
            <person name="Sykes S."/>
            <person name="Wortman J."/>
            <person name="Nusbaum C."/>
            <person name="Birren B."/>
        </authorList>
    </citation>
    <scope>NUCLEOTIDE SEQUENCE [LARGE SCALE GENOMIC DNA]</scope>
    <source>
        <strain evidence="3 4">CBS 110553</strain>
    </source>
</reference>
<feature type="region of interest" description="Disordered" evidence="1">
    <location>
        <begin position="463"/>
        <end position="520"/>
    </location>
</feature>
<accession>W9VH66</accession>
<dbReference type="OrthoDB" id="4161547at2759"/>
<comment type="caution">
    <text evidence="3">The sequence shown here is derived from an EMBL/GenBank/DDBJ whole genome shotgun (WGS) entry which is preliminary data.</text>
</comment>
<dbReference type="GeneID" id="19197584"/>
<organism evidence="3 4">
    <name type="scientific">Cladophialophora psammophila CBS 110553</name>
    <dbReference type="NCBI Taxonomy" id="1182543"/>
    <lineage>
        <taxon>Eukaryota</taxon>
        <taxon>Fungi</taxon>
        <taxon>Dikarya</taxon>
        <taxon>Ascomycota</taxon>
        <taxon>Pezizomycotina</taxon>
        <taxon>Eurotiomycetes</taxon>
        <taxon>Chaetothyriomycetidae</taxon>
        <taxon>Chaetothyriales</taxon>
        <taxon>Herpotrichiellaceae</taxon>
        <taxon>Cladophialophora</taxon>
    </lineage>
</organism>
<feature type="compositionally biased region" description="Polar residues" evidence="1">
    <location>
        <begin position="72"/>
        <end position="92"/>
    </location>
</feature>
<dbReference type="RefSeq" id="XP_007751657.1">
    <property type="nucleotide sequence ID" value="XM_007753467.1"/>
</dbReference>
<evidence type="ECO:0000256" key="2">
    <source>
        <dbReference type="SAM" id="Phobius"/>
    </source>
</evidence>
<evidence type="ECO:0000313" key="4">
    <source>
        <dbReference type="Proteomes" id="UP000019471"/>
    </source>
</evidence>
<feature type="region of interest" description="Disordered" evidence="1">
    <location>
        <begin position="341"/>
        <end position="365"/>
    </location>
</feature>
<feature type="compositionally biased region" description="Low complexity" evidence="1">
    <location>
        <begin position="463"/>
        <end position="472"/>
    </location>
</feature>
<dbReference type="STRING" id="1182543.W9VH66"/>
<dbReference type="HOGENOM" id="CLU_033250_0_0_1"/>
<keyword evidence="2" id="KW-0472">Membrane</keyword>
<keyword evidence="4" id="KW-1185">Reference proteome</keyword>
<feature type="region of interest" description="Disordered" evidence="1">
    <location>
        <begin position="266"/>
        <end position="328"/>
    </location>
</feature>
<feature type="compositionally biased region" description="Low complexity" evidence="1">
    <location>
        <begin position="97"/>
        <end position="124"/>
    </location>
</feature>
<evidence type="ECO:0000256" key="1">
    <source>
        <dbReference type="SAM" id="MobiDB-lite"/>
    </source>
</evidence>
<dbReference type="AlphaFoldDB" id="W9VH66"/>
<feature type="compositionally biased region" description="Polar residues" evidence="1">
    <location>
        <begin position="35"/>
        <end position="51"/>
    </location>
</feature>
<feature type="transmembrane region" description="Helical" evidence="2">
    <location>
        <begin position="179"/>
        <end position="200"/>
    </location>
</feature>
<name>W9VH66_9EURO</name>
<sequence>MSTIITSPKCNRCCPDPKLPHRHGFSPSKLRTESGLPQNNFLPEDQTSSGDDSQDENDGEGDGNPPNPFEPVTTTAPQDQRSITAQSMTTDNPFIPSPTTGQAGTSTSASSYPPTSTETATTTSQGLLSTGSTFSSSFATSSTSLVPLASDSTESAAASTTEISANETVSASSHPIAKAAIIVPSLLGAVAAVVAVYLLFRYCNPLKARWAIYRARQGQRLPGEEEDGMASKAAPQMSEAYATRAKEARPASTVVTTAPSVTRGTAIALPITTTRAPPPVLVRSGSKNNPPNGAASDHLQRSQSTRSRRSLHDSTAAPPAYTSGGSGTYLSQFNVEEEYAGSRSVDGQFRHPNGLANNPPTPVARNAPALAERDEAMSTVPNLPSPRSLTISGLGMMDFPLPPTTPSTAHFSTPTPPESNFNSPRRLRKSITPSESISNVPDSPFPFSPALMPPVPLLNSRWSRNSSSVNGRMMAPEEERGTSQLRHSAGPGLVDMTILPPLPRSPSPKRSRSSMVSPPS</sequence>
<proteinExistence type="predicted"/>
<dbReference type="EMBL" id="AMGX01000038">
    <property type="protein sequence ID" value="EXJ54987.1"/>
    <property type="molecule type" value="Genomic_DNA"/>
</dbReference>
<feature type="compositionally biased region" description="Acidic residues" evidence="1">
    <location>
        <begin position="52"/>
        <end position="61"/>
    </location>
</feature>
<gene>
    <name evidence="3" type="ORF">A1O5_12898</name>
</gene>